<dbReference type="Pfam" id="PF00653">
    <property type="entry name" value="BIR"/>
    <property type="match status" value="1"/>
</dbReference>
<dbReference type="GO" id="GO:0005737">
    <property type="term" value="C:cytoplasm"/>
    <property type="evidence" value="ECO:0007669"/>
    <property type="project" value="TreeGrafter"/>
</dbReference>
<evidence type="ECO:0000259" key="7">
    <source>
        <dbReference type="PROSITE" id="PS50089"/>
    </source>
</evidence>
<keyword evidence="3 5" id="KW-0863">Zinc-finger</keyword>
<dbReference type="GO" id="GO:0005634">
    <property type="term" value="C:nucleus"/>
    <property type="evidence" value="ECO:0007669"/>
    <property type="project" value="TreeGrafter"/>
</dbReference>
<dbReference type="EMBL" id="JAIWYP010000011">
    <property type="protein sequence ID" value="KAH3739536.1"/>
    <property type="molecule type" value="Genomic_DNA"/>
</dbReference>
<dbReference type="PANTHER" id="PTHR10044">
    <property type="entry name" value="INHIBITOR OF APOPTOSIS"/>
    <property type="match status" value="1"/>
</dbReference>
<dbReference type="GO" id="GO:0043066">
    <property type="term" value="P:negative regulation of apoptotic process"/>
    <property type="evidence" value="ECO:0007669"/>
    <property type="project" value="TreeGrafter"/>
</dbReference>
<dbReference type="FunFam" id="1.10.1170.10:FF:000002">
    <property type="entry name" value="Baculoviral IAP repeat containing 7"/>
    <property type="match status" value="1"/>
</dbReference>
<reference evidence="8" key="2">
    <citation type="submission" date="2020-11" db="EMBL/GenBank/DDBJ databases">
        <authorList>
            <person name="McCartney M.A."/>
            <person name="Auch B."/>
            <person name="Kono T."/>
            <person name="Mallez S."/>
            <person name="Becker A."/>
            <person name="Gohl D.M."/>
            <person name="Silverstein K.A.T."/>
            <person name="Koren S."/>
            <person name="Bechman K.B."/>
            <person name="Herman A."/>
            <person name="Abrahante J.E."/>
            <person name="Garbe J."/>
        </authorList>
    </citation>
    <scope>NUCLEOTIDE SEQUENCE</scope>
    <source>
        <strain evidence="8">Duluth1</strain>
        <tissue evidence="8">Whole animal</tissue>
    </source>
</reference>
<evidence type="ECO:0000256" key="1">
    <source>
        <dbReference type="ARBA" id="ARBA00006672"/>
    </source>
</evidence>
<evidence type="ECO:0000256" key="5">
    <source>
        <dbReference type="PROSITE-ProRule" id="PRU00175"/>
    </source>
</evidence>
<evidence type="ECO:0000313" key="9">
    <source>
        <dbReference type="Proteomes" id="UP000828390"/>
    </source>
</evidence>
<organism evidence="8 9">
    <name type="scientific">Dreissena polymorpha</name>
    <name type="common">Zebra mussel</name>
    <name type="synonym">Mytilus polymorpha</name>
    <dbReference type="NCBI Taxonomy" id="45954"/>
    <lineage>
        <taxon>Eukaryota</taxon>
        <taxon>Metazoa</taxon>
        <taxon>Spiralia</taxon>
        <taxon>Lophotrochozoa</taxon>
        <taxon>Mollusca</taxon>
        <taxon>Bivalvia</taxon>
        <taxon>Autobranchia</taxon>
        <taxon>Heteroconchia</taxon>
        <taxon>Euheterodonta</taxon>
        <taxon>Imparidentia</taxon>
        <taxon>Neoheterodontei</taxon>
        <taxon>Myida</taxon>
        <taxon>Dreissenoidea</taxon>
        <taxon>Dreissenidae</taxon>
        <taxon>Dreissena</taxon>
    </lineage>
</organism>
<keyword evidence="4" id="KW-0862">Zinc</keyword>
<dbReference type="GO" id="GO:0061630">
    <property type="term" value="F:ubiquitin protein ligase activity"/>
    <property type="evidence" value="ECO:0007669"/>
    <property type="project" value="TreeGrafter"/>
</dbReference>
<dbReference type="InterPro" id="IPR011029">
    <property type="entry name" value="DEATH-like_dom_sf"/>
</dbReference>
<protein>
    <recommendedName>
        <fullName evidence="7">RING-type domain-containing protein</fullName>
    </recommendedName>
</protein>
<keyword evidence="9" id="KW-1185">Reference proteome</keyword>
<dbReference type="OrthoDB" id="6054592at2759"/>
<dbReference type="Gene3D" id="1.10.1170.10">
    <property type="entry name" value="Inhibitor Of Apoptosis Protein (2mihbC-IAP-1), Chain A"/>
    <property type="match status" value="1"/>
</dbReference>
<evidence type="ECO:0000256" key="4">
    <source>
        <dbReference type="ARBA" id="ARBA00022833"/>
    </source>
</evidence>
<dbReference type="PANTHER" id="PTHR10044:SF139">
    <property type="entry name" value="DEATH-ASSOCIATED INHIBITOR OF APOPTOSIS 2"/>
    <property type="match status" value="1"/>
</dbReference>
<evidence type="ECO:0000313" key="8">
    <source>
        <dbReference type="EMBL" id="KAH3739536.1"/>
    </source>
</evidence>
<dbReference type="Gene3D" id="1.10.8.10">
    <property type="entry name" value="DNA helicase RuvA subunit, C-terminal domain"/>
    <property type="match status" value="1"/>
</dbReference>
<dbReference type="GO" id="GO:0031398">
    <property type="term" value="P:positive regulation of protein ubiquitination"/>
    <property type="evidence" value="ECO:0007669"/>
    <property type="project" value="TreeGrafter"/>
</dbReference>
<dbReference type="GO" id="GO:0043027">
    <property type="term" value="F:cysteine-type endopeptidase inhibitor activity involved in apoptotic process"/>
    <property type="evidence" value="ECO:0007669"/>
    <property type="project" value="TreeGrafter"/>
</dbReference>
<dbReference type="Gene3D" id="1.10.533.10">
    <property type="entry name" value="Death Domain, Fas"/>
    <property type="match status" value="1"/>
</dbReference>
<dbReference type="GO" id="GO:0008270">
    <property type="term" value="F:zinc ion binding"/>
    <property type="evidence" value="ECO:0007669"/>
    <property type="project" value="UniProtKB-KW"/>
</dbReference>
<dbReference type="Pfam" id="PF13920">
    <property type="entry name" value="zf-C3HC4_3"/>
    <property type="match status" value="1"/>
</dbReference>
<sequence>MSQTPRDLSAAGLLYMGKGDYCTCFWCGGQLYDWEPNDVPWVEHAKWFPQCGFVRQQKGEAFIQRVRNQETVGVESPSNQEFLRRPHVLAALNDYGYTQEQVLEGLQTYGAQSLVTAQNIRRCVEELKNKRQAAQAQARLAEDTPYTVRGQHNQPQDDRANRSDHLSNRSDSMAVITSRGQQVTHPSDDSEDVEMMDIELSSRDIPTIRQLQNLNINRPSSAASTSSADVETVLQENEKLKEQRVCKICMDKDVCITFMPCRHLATCEDCAGTLHTCPICRKPVEDRVRVYWS</sequence>
<gene>
    <name evidence="8" type="ORF">DPMN_046189</name>
</gene>
<dbReference type="PROSITE" id="PS50143">
    <property type="entry name" value="BIR_REPEAT_2"/>
    <property type="match status" value="1"/>
</dbReference>
<dbReference type="GO" id="GO:0051726">
    <property type="term" value="P:regulation of cell cycle"/>
    <property type="evidence" value="ECO:0007669"/>
    <property type="project" value="TreeGrafter"/>
</dbReference>
<dbReference type="CDD" id="cd00022">
    <property type="entry name" value="BIR"/>
    <property type="match status" value="1"/>
</dbReference>
<accession>A0A9D4D7Y6</accession>
<evidence type="ECO:0000256" key="2">
    <source>
        <dbReference type="ARBA" id="ARBA00022723"/>
    </source>
</evidence>
<proteinExistence type="inferred from homology"/>
<keyword evidence="2" id="KW-0479">Metal-binding</keyword>
<reference evidence="8" key="1">
    <citation type="journal article" date="2019" name="bioRxiv">
        <title>The Genome of the Zebra Mussel, Dreissena polymorpha: A Resource for Invasive Species Research.</title>
        <authorList>
            <person name="McCartney M.A."/>
            <person name="Auch B."/>
            <person name="Kono T."/>
            <person name="Mallez S."/>
            <person name="Zhang Y."/>
            <person name="Obille A."/>
            <person name="Becker A."/>
            <person name="Abrahante J.E."/>
            <person name="Garbe J."/>
            <person name="Badalamenti J.P."/>
            <person name="Herman A."/>
            <person name="Mangelson H."/>
            <person name="Liachko I."/>
            <person name="Sullivan S."/>
            <person name="Sone E.D."/>
            <person name="Koren S."/>
            <person name="Silverstein K.A.T."/>
            <person name="Beckman K.B."/>
            <person name="Gohl D.M."/>
        </authorList>
    </citation>
    <scope>NUCLEOTIDE SEQUENCE</scope>
    <source>
        <strain evidence="8">Duluth1</strain>
        <tissue evidence="8">Whole animal</tissue>
    </source>
</reference>
<name>A0A9D4D7Y6_DREPO</name>
<dbReference type="Proteomes" id="UP000828390">
    <property type="component" value="Unassembled WGS sequence"/>
</dbReference>
<dbReference type="PROSITE" id="PS50089">
    <property type="entry name" value="ZF_RING_2"/>
    <property type="match status" value="1"/>
</dbReference>
<feature type="compositionally biased region" description="Basic and acidic residues" evidence="6">
    <location>
        <begin position="155"/>
        <end position="168"/>
    </location>
</feature>
<dbReference type="InterPro" id="IPR001370">
    <property type="entry name" value="BIR_rpt"/>
</dbReference>
<evidence type="ECO:0000256" key="6">
    <source>
        <dbReference type="SAM" id="MobiDB-lite"/>
    </source>
</evidence>
<comment type="caution">
    <text evidence="8">The sequence shown here is derived from an EMBL/GenBank/DDBJ whole genome shotgun (WGS) entry which is preliminary data.</text>
</comment>
<comment type="similarity">
    <text evidence="1">Belongs to the IAP family.</text>
</comment>
<feature type="region of interest" description="Disordered" evidence="6">
    <location>
        <begin position="135"/>
        <end position="168"/>
    </location>
</feature>
<dbReference type="SMART" id="SM00238">
    <property type="entry name" value="BIR"/>
    <property type="match status" value="1"/>
</dbReference>
<feature type="domain" description="RING-type" evidence="7">
    <location>
        <begin position="246"/>
        <end position="281"/>
    </location>
</feature>
<evidence type="ECO:0000256" key="3">
    <source>
        <dbReference type="ARBA" id="ARBA00022771"/>
    </source>
</evidence>
<dbReference type="SUPFAM" id="SSF57924">
    <property type="entry name" value="Inhibitor of apoptosis (IAP) repeat"/>
    <property type="match status" value="1"/>
</dbReference>
<dbReference type="InterPro" id="IPR050784">
    <property type="entry name" value="IAP"/>
</dbReference>
<dbReference type="AlphaFoldDB" id="A0A9D4D7Y6"/>
<dbReference type="InterPro" id="IPR001841">
    <property type="entry name" value="Znf_RING"/>
</dbReference>